<evidence type="ECO:0000256" key="2">
    <source>
        <dbReference type="ARBA" id="ARBA00022617"/>
    </source>
</evidence>
<dbReference type="InterPro" id="IPR036909">
    <property type="entry name" value="Cyt_c-like_dom_sf"/>
</dbReference>
<dbReference type="GO" id="GO:0009055">
    <property type="term" value="F:electron transfer activity"/>
    <property type="evidence" value="ECO:0007669"/>
    <property type="project" value="InterPro"/>
</dbReference>
<dbReference type="Pfam" id="PF04247">
    <property type="entry name" value="SirB"/>
    <property type="match status" value="1"/>
</dbReference>
<evidence type="ECO:0000313" key="9">
    <source>
        <dbReference type="EMBL" id="QHL88576.1"/>
    </source>
</evidence>
<proteinExistence type="predicted"/>
<feature type="transmembrane region" description="Helical" evidence="7">
    <location>
        <begin position="97"/>
        <end position="113"/>
    </location>
</feature>
<keyword evidence="3 6" id="KW-0479">Metal-binding</keyword>
<dbReference type="GO" id="GO:0005506">
    <property type="term" value="F:iron ion binding"/>
    <property type="evidence" value="ECO:0007669"/>
    <property type="project" value="InterPro"/>
</dbReference>
<evidence type="ECO:0000256" key="6">
    <source>
        <dbReference type="PROSITE-ProRule" id="PRU00433"/>
    </source>
</evidence>
<dbReference type="KEGG" id="nib:GU926_14500"/>
<feature type="domain" description="Cytochrome c" evidence="8">
    <location>
        <begin position="158"/>
        <end position="233"/>
    </location>
</feature>
<dbReference type="Proteomes" id="UP000464214">
    <property type="component" value="Chromosome"/>
</dbReference>
<name>A0A6P1P2E1_9BACT</name>
<dbReference type="InterPro" id="IPR009056">
    <property type="entry name" value="Cyt_c-like_dom"/>
</dbReference>
<feature type="transmembrane region" description="Helical" evidence="7">
    <location>
        <begin position="6"/>
        <end position="31"/>
    </location>
</feature>
<dbReference type="InterPro" id="IPR008168">
    <property type="entry name" value="Cyt_C_IC"/>
</dbReference>
<evidence type="ECO:0000259" key="8">
    <source>
        <dbReference type="PROSITE" id="PS51007"/>
    </source>
</evidence>
<accession>A0A6P1P2E1</accession>
<keyword evidence="5 6" id="KW-0408">Iron</keyword>
<keyword evidence="10" id="KW-1185">Reference proteome</keyword>
<keyword evidence="7" id="KW-0472">Membrane</keyword>
<feature type="transmembrane region" description="Helical" evidence="7">
    <location>
        <begin position="69"/>
        <end position="90"/>
    </location>
</feature>
<dbReference type="InterPro" id="IPR007360">
    <property type="entry name" value="SirB"/>
</dbReference>
<keyword evidence="2 6" id="KW-0349">Heme</keyword>
<evidence type="ECO:0000256" key="1">
    <source>
        <dbReference type="ARBA" id="ARBA00022448"/>
    </source>
</evidence>
<dbReference type="Pfam" id="PF13442">
    <property type="entry name" value="Cytochrome_CBB3"/>
    <property type="match status" value="1"/>
</dbReference>
<dbReference type="SUPFAM" id="SSF46626">
    <property type="entry name" value="Cytochrome c"/>
    <property type="match status" value="1"/>
</dbReference>
<protein>
    <recommendedName>
        <fullName evidence="8">Cytochrome c domain-containing protein</fullName>
    </recommendedName>
</protein>
<keyword evidence="7" id="KW-0812">Transmembrane</keyword>
<organism evidence="9 10">
    <name type="scientific">Nibribacter ruber</name>
    <dbReference type="NCBI Taxonomy" id="2698458"/>
    <lineage>
        <taxon>Bacteria</taxon>
        <taxon>Pseudomonadati</taxon>
        <taxon>Bacteroidota</taxon>
        <taxon>Cytophagia</taxon>
        <taxon>Cytophagales</taxon>
        <taxon>Hymenobacteraceae</taxon>
        <taxon>Nibribacter</taxon>
    </lineage>
</organism>
<dbReference type="Gene3D" id="1.10.760.10">
    <property type="entry name" value="Cytochrome c-like domain"/>
    <property type="match status" value="1"/>
</dbReference>
<dbReference type="RefSeq" id="WP_160693129.1">
    <property type="nucleotide sequence ID" value="NZ_CP047897.1"/>
</dbReference>
<gene>
    <name evidence="9" type="ORF">GU926_14500</name>
</gene>
<dbReference type="PROSITE" id="PS51007">
    <property type="entry name" value="CYTC"/>
    <property type="match status" value="1"/>
</dbReference>
<dbReference type="AlphaFoldDB" id="A0A6P1P2E1"/>
<evidence type="ECO:0000313" key="10">
    <source>
        <dbReference type="Proteomes" id="UP000464214"/>
    </source>
</evidence>
<keyword evidence="4" id="KW-0249">Electron transport</keyword>
<dbReference type="PRINTS" id="PR00605">
    <property type="entry name" value="CYTCHROMECIC"/>
</dbReference>
<evidence type="ECO:0000256" key="5">
    <source>
        <dbReference type="ARBA" id="ARBA00023004"/>
    </source>
</evidence>
<reference evidence="9 10" key="1">
    <citation type="submission" date="2020-01" db="EMBL/GenBank/DDBJ databases">
        <authorList>
            <person name="Kim M."/>
        </authorList>
    </citation>
    <scope>NUCLEOTIDE SEQUENCE [LARGE SCALE GENOMIC DNA]</scope>
    <source>
        <strain evidence="9 10">BT10</strain>
    </source>
</reference>
<evidence type="ECO:0000256" key="4">
    <source>
        <dbReference type="ARBA" id="ARBA00022982"/>
    </source>
</evidence>
<keyword evidence="1" id="KW-0813">Transport</keyword>
<keyword evidence="7" id="KW-1133">Transmembrane helix</keyword>
<evidence type="ECO:0000256" key="3">
    <source>
        <dbReference type="ARBA" id="ARBA00022723"/>
    </source>
</evidence>
<dbReference type="EMBL" id="CP047897">
    <property type="protein sequence ID" value="QHL88576.1"/>
    <property type="molecule type" value="Genomic_DNA"/>
</dbReference>
<evidence type="ECO:0000256" key="7">
    <source>
        <dbReference type="SAM" id="Phobius"/>
    </source>
</evidence>
<sequence>MPITAFLHTHVLVVILFLLLFLAKALLLFLGKHDTLNKVRSSTKILDMVFGTLILVSGGFLTYKYNGPLPTWLLVKMGLVLVAIPIAIVGIKRHSKVLTAVGVLTFLYVYGVAETKSLNMSPAQPEVAETMPTSVEKPQPKASEPAAVNPILSQLEGTQLNNTKAIYTQLCATCHGPDGQKGLSGASNLQRSTLSVEERKAVIANGRGLMPGFGSQLSEQEQEALAQFTTMLK</sequence>
<dbReference type="GO" id="GO:0020037">
    <property type="term" value="F:heme binding"/>
    <property type="evidence" value="ECO:0007669"/>
    <property type="project" value="InterPro"/>
</dbReference>
<feature type="transmembrane region" description="Helical" evidence="7">
    <location>
        <begin position="43"/>
        <end position="63"/>
    </location>
</feature>